<organism evidence="1 2">
    <name type="scientific">Owenia fusiformis</name>
    <name type="common">Polychaete worm</name>
    <dbReference type="NCBI Taxonomy" id="6347"/>
    <lineage>
        <taxon>Eukaryota</taxon>
        <taxon>Metazoa</taxon>
        <taxon>Spiralia</taxon>
        <taxon>Lophotrochozoa</taxon>
        <taxon>Annelida</taxon>
        <taxon>Polychaeta</taxon>
        <taxon>Sedentaria</taxon>
        <taxon>Canalipalpata</taxon>
        <taxon>Sabellida</taxon>
        <taxon>Oweniida</taxon>
        <taxon>Oweniidae</taxon>
        <taxon>Owenia</taxon>
    </lineage>
</organism>
<evidence type="ECO:0000313" key="2">
    <source>
        <dbReference type="Proteomes" id="UP000749559"/>
    </source>
</evidence>
<dbReference type="EMBL" id="CAIIXF020000002">
    <property type="protein sequence ID" value="CAH1776532.1"/>
    <property type="molecule type" value="Genomic_DNA"/>
</dbReference>
<dbReference type="Proteomes" id="UP000749559">
    <property type="component" value="Unassembled WGS sequence"/>
</dbReference>
<comment type="caution">
    <text evidence="1">The sequence shown here is derived from an EMBL/GenBank/DDBJ whole genome shotgun (WGS) entry which is preliminary data.</text>
</comment>
<keyword evidence="2" id="KW-1185">Reference proteome</keyword>
<sequence length="586" mass="64000">MTSQVRFASLLSGLIVALVLDGTSASYDTVTAEASCMRDAFDSTKFYFDVYVFHDNNAISRVIGGSISGGSSQGSFNITHLSDTCEWTTSEGIKSGETGLVNVSTDVSDRMIIRTEFIIDEGLVGKCGETLGEKPYVVFGLLIQKYVDILTSKSDSLFITAQCNIETAIGSVISTSLSPTSFSGIDSKEAFQVDLDLEISILKKVDPTGAYTLDNYVDSTSNGVTLSVGDDIRISVHAKDYSESSCLSIFDDLVVTGDLNVDSCNRLITSSESKTHATIDECINDQVCIASSPSEFPPSDFSDRIASSVNLVEYNSQTQLCKKYVCSNTIIGNEFGPKFEGAGTAEISYKYIPQPVGPSGLMVVGVEVSPTEDFEEAISLYEQKSMFGLTIGSCYNYEKDLIDYGSSGSGSGEFPGESFGRGGWYTAQMYPLKHHEISDQLTLFKFVDSDDLYIRAKVQSCYSKTSAGNDIVEYHVCAQAFMACGDIVRKKRDITTGIVKRNITTTPTIRIDLANGNVIRIGNDRVTEKTESQGIWTEQMEFLIMLVGIIALVLLCLGLMVFICCRRRKQQKQDTKEDEVKTVYVS</sequence>
<accession>A0A8J1TEV5</accession>
<proteinExistence type="predicted"/>
<name>A0A8J1TEV5_OWEFU</name>
<reference evidence="1" key="1">
    <citation type="submission" date="2022-03" db="EMBL/GenBank/DDBJ databases">
        <authorList>
            <person name="Martin C."/>
        </authorList>
    </citation>
    <scope>NUCLEOTIDE SEQUENCE</scope>
</reference>
<dbReference type="AlphaFoldDB" id="A0A8J1TEV5"/>
<gene>
    <name evidence="1" type="ORF">OFUS_LOCUS3699</name>
</gene>
<evidence type="ECO:0000313" key="1">
    <source>
        <dbReference type="EMBL" id="CAH1776532.1"/>
    </source>
</evidence>
<protein>
    <submittedName>
        <fullName evidence="1">Uncharacterized protein</fullName>
    </submittedName>
</protein>